<keyword evidence="2 8" id="KW-0436">Ligase</keyword>
<evidence type="ECO:0000259" key="11">
    <source>
        <dbReference type="Pfam" id="PF09334"/>
    </source>
</evidence>
<dbReference type="HAMAP" id="MF_01228">
    <property type="entry name" value="Met_tRNA_synth_type2"/>
    <property type="match status" value="1"/>
</dbReference>
<evidence type="ECO:0000259" key="10">
    <source>
        <dbReference type="Pfam" id="PF08264"/>
    </source>
</evidence>
<dbReference type="InterPro" id="IPR014729">
    <property type="entry name" value="Rossmann-like_a/b/a_fold"/>
</dbReference>
<feature type="short sequence motif" description="'KMSKS' region" evidence="8">
    <location>
        <begin position="315"/>
        <end position="319"/>
    </location>
</feature>
<comment type="subunit">
    <text evidence="8">Monomer.</text>
</comment>
<sequence length="538" mass="61339">MEGVFNTHMIHTNTTKNTFAITTPLYYVNDLPHIGSAYTTMASDAVARFQRLRGKDILLITGTDEHGQKIQRTAETQGVDPQVHCDKIAAGFDVLWQKLNIQYDRFSRTTATRHQAIVKEFFMRVWDNGDIYLSQQQGWYCVSCEEFKEQRELLAGNRCSIHPNQEAEWRDEQNYFFRLSKYQKQLEELYQQRPDFIQPESRRNEVLSFVSQGLQDFSISRLNVDWGFPVPVDPSHTIYVWFDALLGYVTALLDPDSEPTLDNALQKWWPINLHLIGKDILRFHAVYWPAMLMSASLPVTGQVFGHGFLTKDGQKMGKSLGNTLDPVELVDKYGADAIRYYFLKEIEFGRDGDFSETRFIDIVNADLANDLGNLLNRTLGMAKKYCQGIVPGLTGSDISQVNPLLEIGLDLGSQVARAYESLAFSQACQKIFTLIRASNKFLDQQAPWSLYKQGKQQEVEQVLYTVLESVRLAAYLLSPIIPSISTEIYQQLGFAIDFSQKEHIFLAAPYVSHASWGVLPQNQKLGKPKPVFARLELT</sequence>
<dbReference type="GO" id="GO:0004825">
    <property type="term" value="F:methionine-tRNA ligase activity"/>
    <property type="evidence" value="ECO:0007669"/>
    <property type="project" value="UniProtKB-UniRule"/>
</dbReference>
<dbReference type="InterPro" id="IPR013155">
    <property type="entry name" value="M/V/L/I-tRNA-synth_anticd-bd"/>
</dbReference>
<dbReference type="FunFam" id="2.170.220.10:FF:000001">
    <property type="entry name" value="methionine--tRNA ligase, mitochondrial"/>
    <property type="match status" value="1"/>
</dbReference>
<dbReference type="Pfam" id="PF08264">
    <property type="entry name" value="Anticodon_1"/>
    <property type="match status" value="1"/>
</dbReference>
<feature type="domain" description="Methionyl/Valyl/Leucyl/Isoleucyl-tRNA synthetase anticodon-binding" evidence="10">
    <location>
        <begin position="413"/>
        <end position="516"/>
    </location>
</feature>
<dbReference type="InterPro" id="IPR033911">
    <property type="entry name" value="MetRS_core"/>
</dbReference>
<comment type="similarity">
    <text evidence="9">Belongs to the class-I aminoacyl-tRNA synthetase family.</text>
</comment>
<feature type="binding site" evidence="8">
    <location>
        <position position="159"/>
    </location>
    <ligand>
        <name>Zn(2+)</name>
        <dbReference type="ChEBI" id="CHEBI:29105"/>
    </ligand>
</feature>
<dbReference type="InterPro" id="IPR009080">
    <property type="entry name" value="tRNAsynth_Ia_anticodon-bd"/>
</dbReference>
<feature type="binding site" evidence="8">
    <location>
        <position position="144"/>
    </location>
    <ligand>
        <name>Zn(2+)</name>
        <dbReference type="ChEBI" id="CHEBI:29105"/>
    </ligand>
</feature>
<proteinExistence type="inferred from homology"/>
<gene>
    <name evidence="8 12" type="primary">metG</name>
    <name evidence="12" type="ORF">BJP36_02190</name>
</gene>
<protein>
    <recommendedName>
        <fullName evidence="8">Methionine--tRNA ligase</fullName>
        <ecNumber evidence="8">6.1.1.10</ecNumber>
    </recommendedName>
    <alternativeName>
        <fullName evidence="8">Methionyl-tRNA synthetase</fullName>
        <shortName evidence="8">MetRS</shortName>
    </alternativeName>
</protein>
<dbReference type="InterPro" id="IPR015413">
    <property type="entry name" value="Methionyl/Leucyl_tRNA_Synth"/>
</dbReference>
<dbReference type="CDD" id="cd00814">
    <property type="entry name" value="MetRS_core"/>
    <property type="match status" value="1"/>
</dbReference>
<dbReference type="SUPFAM" id="SSF52374">
    <property type="entry name" value="Nucleotidylyl transferase"/>
    <property type="match status" value="1"/>
</dbReference>
<evidence type="ECO:0000313" key="12">
    <source>
        <dbReference type="EMBL" id="AOY78882.2"/>
    </source>
</evidence>
<comment type="catalytic activity">
    <reaction evidence="7 8">
        <text>tRNA(Met) + L-methionine + ATP = L-methionyl-tRNA(Met) + AMP + diphosphate</text>
        <dbReference type="Rhea" id="RHEA:13481"/>
        <dbReference type="Rhea" id="RHEA-COMP:9667"/>
        <dbReference type="Rhea" id="RHEA-COMP:9698"/>
        <dbReference type="ChEBI" id="CHEBI:30616"/>
        <dbReference type="ChEBI" id="CHEBI:33019"/>
        <dbReference type="ChEBI" id="CHEBI:57844"/>
        <dbReference type="ChEBI" id="CHEBI:78442"/>
        <dbReference type="ChEBI" id="CHEBI:78530"/>
        <dbReference type="ChEBI" id="CHEBI:456215"/>
        <dbReference type="EC" id="6.1.1.10"/>
    </reaction>
</comment>
<dbReference type="PANTHER" id="PTHR43326">
    <property type="entry name" value="METHIONYL-TRNA SYNTHETASE"/>
    <property type="match status" value="1"/>
</dbReference>
<evidence type="ECO:0000256" key="6">
    <source>
        <dbReference type="ARBA" id="ARBA00023146"/>
    </source>
</evidence>
<keyword evidence="6 8" id="KW-0030">Aminoacyl-tRNA synthetase</keyword>
<dbReference type="NCBIfam" id="TIGR00398">
    <property type="entry name" value="metG"/>
    <property type="match status" value="1"/>
</dbReference>
<comment type="function">
    <text evidence="1 8">Is required not only for elongation of protein synthesis but also for the initiation of all mRNA translation through initiator tRNA(fMet) aminoacylation.</text>
</comment>
<evidence type="ECO:0000256" key="5">
    <source>
        <dbReference type="ARBA" id="ARBA00022917"/>
    </source>
</evidence>
<dbReference type="Proteomes" id="UP000176944">
    <property type="component" value="Chromosome"/>
</dbReference>
<dbReference type="EMBL" id="CP017708">
    <property type="protein sequence ID" value="AOY78882.2"/>
    <property type="molecule type" value="Genomic_DNA"/>
</dbReference>
<dbReference type="GO" id="GO:0006431">
    <property type="term" value="P:methionyl-tRNA aminoacylation"/>
    <property type="evidence" value="ECO:0007669"/>
    <property type="project" value="UniProtKB-UniRule"/>
</dbReference>
<evidence type="ECO:0000256" key="1">
    <source>
        <dbReference type="ARBA" id="ARBA00003314"/>
    </source>
</evidence>
<keyword evidence="8" id="KW-0963">Cytoplasm</keyword>
<dbReference type="GO" id="GO:0005737">
    <property type="term" value="C:cytoplasm"/>
    <property type="evidence" value="ECO:0007669"/>
    <property type="project" value="UniProtKB-SubCell"/>
</dbReference>
<dbReference type="Gene3D" id="1.10.730.10">
    <property type="entry name" value="Isoleucyl-tRNA Synthetase, Domain 1"/>
    <property type="match status" value="1"/>
</dbReference>
<dbReference type="GO" id="GO:0005524">
    <property type="term" value="F:ATP binding"/>
    <property type="evidence" value="ECO:0007669"/>
    <property type="project" value="UniProtKB-UniRule"/>
</dbReference>
<keyword evidence="3 8" id="KW-0547">Nucleotide-binding</keyword>
<dbReference type="InterPro" id="IPR041872">
    <property type="entry name" value="Anticodon_Met"/>
</dbReference>
<dbReference type="PRINTS" id="PR01041">
    <property type="entry name" value="TRNASYNTHMET"/>
</dbReference>
<dbReference type="NCBIfam" id="NF008900">
    <property type="entry name" value="PRK12267.1"/>
    <property type="match status" value="1"/>
</dbReference>
<evidence type="ECO:0000256" key="9">
    <source>
        <dbReference type="RuleBase" id="RU363039"/>
    </source>
</evidence>
<feature type="domain" description="Methionyl/Leucyl tRNA synthetase" evidence="11">
    <location>
        <begin position="20"/>
        <end position="152"/>
    </location>
</feature>
<evidence type="ECO:0000256" key="4">
    <source>
        <dbReference type="ARBA" id="ARBA00022840"/>
    </source>
</evidence>
<dbReference type="Pfam" id="PF09334">
    <property type="entry name" value="tRNA-synt_1g"/>
    <property type="match status" value="2"/>
</dbReference>
<dbReference type="Gene3D" id="3.40.50.620">
    <property type="entry name" value="HUPs"/>
    <property type="match status" value="1"/>
</dbReference>
<dbReference type="InterPro" id="IPR014758">
    <property type="entry name" value="Met-tRNA_synth"/>
</dbReference>
<reference evidence="12" key="2">
    <citation type="submission" date="2022-10" db="EMBL/GenBank/DDBJ databases">
        <authorList>
            <person name="Ngo T.-E."/>
        </authorList>
    </citation>
    <scope>NUCLEOTIDE SEQUENCE</scope>
    <source>
        <strain evidence="12">JHB</strain>
    </source>
</reference>
<organism evidence="12">
    <name type="scientific">Moorena producens (strain JHB)</name>
    <dbReference type="NCBI Taxonomy" id="1454205"/>
    <lineage>
        <taxon>Bacteria</taxon>
        <taxon>Bacillati</taxon>
        <taxon>Cyanobacteriota</taxon>
        <taxon>Cyanophyceae</taxon>
        <taxon>Coleofasciculales</taxon>
        <taxon>Coleofasciculaceae</taxon>
        <taxon>Moorena</taxon>
    </lineage>
</organism>
<dbReference type="PANTHER" id="PTHR43326:SF1">
    <property type="entry name" value="METHIONINE--TRNA LIGASE, MITOCHONDRIAL"/>
    <property type="match status" value="1"/>
</dbReference>
<evidence type="ECO:0000256" key="2">
    <source>
        <dbReference type="ARBA" id="ARBA00022598"/>
    </source>
</evidence>
<feature type="domain" description="Methionyl/Leucyl tRNA synthetase" evidence="11">
    <location>
        <begin position="155"/>
        <end position="379"/>
    </location>
</feature>
<dbReference type="EC" id="6.1.1.10" evidence="8"/>
<evidence type="ECO:0000256" key="8">
    <source>
        <dbReference type="HAMAP-Rule" id="MF_01228"/>
    </source>
</evidence>
<evidence type="ECO:0000256" key="3">
    <source>
        <dbReference type="ARBA" id="ARBA00022741"/>
    </source>
</evidence>
<keyword evidence="4 8" id="KW-0067">ATP-binding</keyword>
<feature type="binding site" evidence="8">
    <location>
        <position position="141"/>
    </location>
    <ligand>
        <name>Zn(2+)</name>
        <dbReference type="ChEBI" id="CHEBI:29105"/>
    </ligand>
</feature>
<feature type="binding site" evidence="8">
    <location>
        <position position="162"/>
    </location>
    <ligand>
        <name>Zn(2+)</name>
        <dbReference type="ChEBI" id="CHEBI:29105"/>
    </ligand>
</feature>
<dbReference type="SUPFAM" id="SSF47323">
    <property type="entry name" value="Anticodon-binding domain of a subclass of class I aminoacyl-tRNA synthetases"/>
    <property type="match status" value="1"/>
</dbReference>
<name>A0A1D9FU43_MOOP1</name>
<dbReference type="InterPro" id="IPR023457">
    <property type="entry name" value="Met-tRNA_synth_2"/>
</dbReference>
<accession>A0A1D9FU43</accession>
<feature type="short sequence motif" description="'HIGH' region" evidence="8">
    <location>
        <begin position="26"/>
        <end position="36"/>
    </location>
</feature>
<dbReference type="AlphaFoldDB" id="A0A1D9FU43"/>
<reference evidence="12" key="1">
    <citation type="journal article" date="2017" name="Proc. Natl. Acad. Sci. U.S.A.">
        <title>Comparative genomics uncovers the prolific and distinctive metabolic potential of the cyanobacterial genus Moorea.</title>
        <authorList>
            <person name="Leao T."/>
            <person name="Castelao G."/>
            <person name="Korobeynikov A."/>
            <person name="Monroe E.A."/>
            <person name="Podell S."/>
            <person name="Glukhov E."/>
            <person name="Allen E.E."/>
            <person name="Gerwick W.H."/>
            <person name="Gerwick L."/>
        </authorList>
    </citation>
    <scope>NUCLEOTIDE SEQUENCE</scope>
    <source>
        <strain evidence="12">JHB</strain>
    </source>
</reference>
<evidence type="ECO:0000256" key="7">
    <source>
        <dbReference type="ARBA" id="ARBA00047364"/>
    </source>
</evidence>
<dbReference type="Gene3D" id="2.170.220.10">
    <property type="match status" value="1"/>
</dbReference>
<dbReference type="CDD" id="cd07957">
    <property type="entry name" value="Anticodon_Ia_Met"/>
    <property type="match status" value="1"/>
</dbReference>
<comment type="caution">
    <text evidence="8">Lacks conserved residue(s) required for the propagation of feature annotation.</text>
</comment>
<keyword evidence="5 8" id="KW-0648">Protein biosynthesis</keyword>
<comment type="subcellular location">
    <subcellularLocation>
        <location evidence="8">Cytoplasm</location>
    </subcellularLocation>
</comment>